<feature type="transmembrane region" description="Helical" evidence="1">
    <location>
        <begin position="21"/>
        <end position="45"/>
    </location>
</feature>
<protein>
    <recommendedName>
        <fullName evidence="4">Bacteriophage lysin domain-containing protein</fullName>
    </recommendedName>
</protein>
<keyword evidence="1" id="KW-0472">Membrane</keyword>
<dbReference type="RefSeq" id="WP_264848212.1">
    <property type="nucleotide sequence ID" value="NZ_BRXR01000001.1"/>
</dbReference>
<proteinExistence type="predicted"/>
<dbReference type="Gene3D" id="3.90.1720.10">
    <property type="entry name" value="endopeptidase domain like (from Nostoc punctiforme)"/>
    <property type="match status" value="1"/>
</dbReference>
<sequence length="207" mass="23419">MEGASINSRKSKAKNSKGVGAKYILLITTLLITAISICAINYFIYVKTSPKQSLRENIYGSMLNSKTRLRAYNEAVKLNGGTSANTCVYFISEVLRINGIKIDDSICNTTQLLGIMKKEGYKKETDYKKLMPGDICFTTDEKMNKNGTPTHTYIFMAWKEAGKYDYAYICDNQSKDYGGKLYHLRNITKSETINGNAKEPFSFFMYK</sequence>
<keyword evidence="1" id="KW-0812">Transmembrane</keyword>
<comment type="caution">
    <text evidence="2">The sequence shown here is derived from an EMBL/GenBank/DDBJ whole genome shotgun (WGS) entry which is preliminary data.</text>
</comment>
<reference evidence="2 3" key="1">
    <citation type="journal article" date="2024" name="Int. J. Syst. Evol. Microbiol.">
        <title>Clostridium omnivorum sp. nov., isolated from anoxic soil under the treatment of reductive soil disinfestation.</title>
        <authorList>
            <person name="Ueki A."/>
            <person name="Tonouchi A."/>
            <person name="Kaku N."/>
            <person name="Honma S."/>
            <person name="Ueki K."/>
        </authorList>
    </citation>
    <scope>NUCLEOTIDE SEQUENCE [LARGE SCALE GENOMIC DNA]</scope>
    <source>
        <strain evidence="2 3">E14</strain>
    </source>
</reference>
<evidence type="ECO:0000313" key="2">
    <source>
        <dbReference type="EMBL" id="GLC28939.1"/>
    </source>
</evidence>
<evidence type="ECO:0008006" key="4">
    <source>
        <dbReference type="Google" id="ProtNLM"/>
    </source>
</evidence>
<organism evidence="2 3">
    <name type="scientific">Clostridium omnivorum</name>
    <dbReference type="NCBI Taxonomy" id="1604902"/>
    <lineage>
        <taxon>Bacteria</taxon>
        <taxon>Bacillati</taxon>
        <taxon>Bacillota</taxon>
        <taxon>Clostridia</taxon>
        <taxon>Eubacteriales</taxon>
        <taxon>Clostridiaceae</taxon>
        <taxon>Clostridium</taxon>
    </lineage>
</organism>
<keyword evidence="3" id="KW-1185">Reference proteome</keyword>
<gene>
    <name evidence="2" type="ORF">bsdE14_03490</name>
</gene>
<evidence type="ECO:0000313" key="3">
    <source>
        <dbReference type="Proteomes" id="UP001208567"/>
    </source>
</evidence>
<dbReference type="Proteomes" id="UP001208567">
    <property type="component" value="Unassembled WGS sequence"/>
</dbReference>
<dbReference type="EMBL" id="BRXR01000001">
    <property type="protein sequence ID" value="GLC28939.1"/>
    <property type="molecule type" value="Genomic_DNA"/>
</dbReference>
<name>A0ABQ5N170_9CLOT</name>
<keyword evidence="1" id="KW-1133">Transmembrane helix</keyword>
<evidence type="ECO:0000256" key="1">
    <source>
        <dbReference type="SAM" id="Phobius"/>
    </source>
</evidence>
<accession>A0ABQ5N170</accession>